<dbReference type="Proteomes" id="UP000831947">
    <property type="component" value="Chromosome"/>
</dbReference>
<dbReference type="InterPro" id="IPR002347">
    <property type="entry name" value="SDR_fam"/>
</dbReference>
<dbReference type="PRINTS" id="PR00080">
    <property type="entry name" value="SDRFAMILY"/>
</dbReference>
<dbReference type="Pfam" id="PF00106">
    <property type="entry name" value="adh_short"/>
    <property type="match status" value="1"/>
</dbReference>
<dbReference type="EMBL" id="CP093365">
    <property type="protein sequence ID" value="UQS83299.1"/>
    <property type="molecule type" value="Genomic_DNA"/>
</dbReference>
<dbReference type="CDD" id="cd05233">
    <property type="entry name" value="SDR_c"/>
    <property type="match status" value="1"/>
</dbReference>
<keyword evidence="4" id="KW-1185">Reference proteome</keyword>
<accession>A0ABY4PC15</accession>
<proteinExistence type="inferred from homology"/>
<dbReference type="PANTHER" id="PTHR42879">
    <property type="entry name" value="3-OXOACYL-(ACYL-CARRIER-PROTEIN) REDUCTASE"/>
    <property type="match status" value="1"/>
</dbReference>
<name>A0ABY4PC15_9LACO</name>
<protein>
    <submittedName>
        <fullName evidence="3">SDR family oxidoreductase</fullName>
    </submittedName>
</protein>
<dbReference type="SUPFAM" id="SSF51735">
    <property type="entry name" value="NAD(P)-binding Rossmann-fold domains"/>
    <property type="match status" value="1"/>
</dbReference>
<dbReference type="PRINTS" id="PR00081">
    <property type="entry name" value="GDHRDH"/>
</dbReference>
<reference evidence="3 4" key="1">
    <citation type="journal article" date="2022" name="Int. J. Syst. Evol. Microbiol.">
        <title>Apilactobacillus apisilvae sp. nov., Nicolia spurrieriana gen. nov. sp. nov., Bombilactobacillus folatiphilus sp. nov. and Bombilactobacillus thymidiniphilus sp. nov., four new lactic acid bacterial isolates from stingless bees Tetragonula carbonaria and Austroplebeia australis.</title>
        <authorList>
            <person name="Oliphant S.A."/>
            <person name="Watson-Haigh N.S."/>
            <person name="Sumby K.M."/>
            <person name="Gardner J."/>
            <person name="Groom S."/>
            <person name="Jiranek V."/>
        </authorList>
    </citation>
    <scope>NUCLEOTIDE SEQUENCE [LARGE SCALE GENOMIC DNA]</scope>
    <source>
        <strain evidence="3 4">SG4_A1</strain>
    </source>
</reference>
<dbReference type="Gene3D" id="3.40.50.720">
    <property type="entry name" value="NAD(P)-binding Rossmann-like Domain"/>
    <property type="match status" value="1"/>
</dbReference>
<dbReference type="InterPro" id="IPR020904">
    <property type="entry name" value="Sc_DH/Rdtase_CS"/>
</dbReference>
<evidence type="ECO:0000313" key="3">
    <source>
        <dbReference type="EMBL" id="UQS83299.1"/>
    </source>
</evidence>
<dbReference type="InterPro" id="IPR036291">
    <property type="entry name" value="NAD(P)-bd_dom_sf"/>
</dbReference>
<organism evidence="3 4">
    <name type="scientific">Bombilactobacillus thymidiniphilus</name>
    <dbReference type="NCBI Taxonomy" id="2923363"/>
    <lineage>
        <taxon>Bacteria</taxon>
        <taxon>Bacillati</taxon>
        <taxon>Bacillota</taxon>
        <taxon>Bacilli</taxon>
        <taxon>Lactobacillales</taxon>
        <taxon>Lactobacillaceae</taxon>
        <taxon>Bombilactobacillus</taxon>
    </lineage>
</organism>
<evidence type="ECO:0000313" key="4">
    <source>
        <dbReference type="Proteomes" id="UP000831947"/>
    </source>
</evidence>
<dbReference type="InterPro" id="IPR050259">
    <property type="entry name" value="SDR"/>
</dbReference>
<dbReference type="RefSeq" id="WP_249512525.1">
    <property type="nucleotide sequence ID" value="NZ_CP093365.1"/>
</dbReference>
<evidence type="ECO:0000256" key="2">
    <source>
        <dbReference type="RuleBase" id="RU000363"/>
    </source>
</evidence>
<comment type="similarity">
    <text evidence="1 2">Belongs to the short-chain dehydrogenases/reductases (SDR) family.</text>
</comment>
<dbReference type="PANTHER" id="PTHR42879:SF2">
    <property type="entry name" value="3-OXOACYL-[ACYL-CARRIER-PROTEIN] REDUCTASE FABG"/>
    <property type="match status" value="1"/>
</dbReference>
<gene>
    <name evidence="3" type="ORF">MOO47_05845</name>
</gene>
<dbReference type="PROSITE" id="PS00061">
    <property type="entry name" value="ADH_SHORT"/>
    <property type="match status" value="1"/>
</dbReference>
<dbReference type="NCBIfam" id="NF047420">
    <property type="entry name" value="EF_P_mod_YmfI"/>
    <property type="match status" value="1"/>
</dbReference>
<evidence type="ECO:0000256" key="1">
    <source>
        <dbReference type="ARBA" id="ARBA00006484"/>
    </source>
</evidence>
<sequence length="241" mass="26811">MKWALILGATGAIGQEIVQELAQSGWSLYLQGFSQQEQLQQQVEQLNSDYPDQDFLPLIIDMTKIDELDIIVNNVFSLDALIAAQGVTDYHLFAQLPADKMTQIWLINLQFTLRLIQRLQVKLAKSPTGRIILLGSVYGKQGSAMEVMYSTTKGALSAFAKSYAKEVASLGITVNVLAPGAVDTQMNNMLSENDKNDLIAQIPLGRMAQPQDISYWVKVMLDERAQYFTGQTLYVTAGWLE</sequence>